<evidence type="ECO:0000259" key="2">
    <source>
        <dbReference type="PROSITE" id="PS51372"/>
    </source>
</evidence>
<gene>
    <name evidence="3" type="ORF">J2S15_001163</name>
</gene>
<evidence type="ECO:0000313" key="4">
    <source>
        <dbReference type="Proteomes" id="UP001230220"/>
    </source>
</evidence>
<dbReference type="InterPro" id="IPR036650">
    <property type="entry name" value="CAT_RNA-bd_dom_sf"/>
</dbReference>
<evidence type="ECO:0000256" key="1">
    <source>
        <dbReference type="ARBA" id="ARBA00022737"/>
    </source>
</evidence>
<dbReference type="Gene3D" id="2.30.24.10">
    <property type="entry name" value="CAT RNA-binding domain"/>
    <property type="match status" value="1"/>
</dbReference>
<dbReference type="SUPFAM" id="SSF63520">
    <property type="entry name" value="PTS-regulatory domain, PRD"/>
    <property type="match status" value="2"/>
</dbReference>
<proteinExistence type="predicted"/>
<dbReference type="PANTHER" id="PTHR30185:SF15">
    <property type="entry name" value="CRYPTIC BETA-GLUCOSIDE BGL OPERON ANTITERMINATOR"/>
    <property type="match status" value="1"/>
</dbReference>
<keyword evidence="4" id="KW-1185">Reference proteome</keyword>
<accession>A0ABU0E0N0</accession>
<comment type="caution">
    <text evidence="3">The sequence shown here is derived from an EMBL/GenBank/DDBJ whole genome shotgun (WGS) entry which is preliminary data.</text>
</comment>
<dbReference type="SMART" id="SM01061">
    <property type="entry name" value="CAT_RBD"/>
    <property type="match status" value="1"/>
</dbReference>
<organism evidence="3 4">
    <name type="scientific">Breznakia pachnodae</name>
    <dbReference type="NCBI Taxonomy" id="265178"/>
    <lineage>
        <taxon>Bacteria</taxon>
        <taxon>Bacillati</taxon>
        <taxon>Bacillota</taxon>
        <taxon>Erysipelotrichia</taxon>
        <taxon>Erysipelotrichales</taxon>
        <taxon>Erysipelotrichaceae</taxon>
        <taxon>Breznakia</taxon>
    </lineage>
</organism>
<reference evidence="3 4" key="1">
    <citation type="submission" date="2023-07" db="EMBL/GenBank/DDBJ databases">
        <title>Genomic Encyclopedia of Type Strains, Phase IV (KMG-IV): sequencing the most valuable type-strain genomes for metagenomic binning, comparative biology and taxonomic classification.</title>
        <authorList>
            <person name="Goeker M."/>
        </authorList>
    </citation>
    <scope>NUCLEOTIDE SEQUENCE [LARGE SCALE GENOMIC DNA]</scope>
    <source>
        <strain evidence="3 4">DSM 16784</strain>
    </source>
</reference>
<dbReference type="Gene3D" id="1.10.1790.10">
    <property type="entry name" value="PRD domain"/>
    <property type="match status" value="2"/>
</dbReference>
<dbReference type="Pfam" id="PF03123">
    <property type="entry name" value="CAT_RBD"/>
    <property type="match status" value="1"/>
</dbReference>
<dbReference type="InterPro" id="IPR011608">
    <property type="entry name" value="PRD"/>
</dbReference>
<evidence type="ECO:0000313" key="3">
    <source>
        <dbReference type="EMBL" id="MDQ0360432.1"/>
    </source>
</evidence>
<dbReference type="Pfam" id="PF00874">
    <property type="entry name" value="PRD"/>
    <property type="match status" value="2"/>
</dbReference>
<dbReference type="SUPFAM" id="SSF50151">
    <property type="entry name" value="SacY-like RNA-binding domain"/>
    <property type="match status" value="1"/>
</dbReference>
<dbReference type="InterPro" id="IPR036634">
    <property type="entry name" value="PRD_sf"/>
</dbReference>
<dbReference type="InterPro" id="IPR004341">
    <property type="entry name" value="CAT_RNA-bd_dom"/>
</dbReference>
<dbReference type="PROSITE" id="PS51372">
    <property type="entry name" value="PRD_2"/>
    <property type="match status" value="2"/>
</dbReference>
<dbReference type="EMBL" id="JAUSUR010000001">
    <property type="protein sequence ID" value="MDQ0360432.1"/>
    <property type="molecule type" value="Genomic_DNA"/>
</dbReference>
<dbReference type="PANTHER" id="PTHR30185">
    <property type="entry name" value="CRYPTIC BETA-GLUCOSIDE BGL OPERON ANTITERMINATOR"/>
    <property type="match status" value="1"/>
</dbReference>
<dbReference type="InterPro" id="IPR050661">
    <property type="entry name" value="BglG_antiterminators"/>
</dbReference>
<name>A0ABU0E0N0_9FIRM</name>
<feature type="domain" description="PRD" evidence="2">
    <location>
        <begin position="167"/>
        <end position="277"/>
    </location>
</feature>
<sequence length="287" mass="33223">MRVIKHINNNAAVCIDDNGCELIAFGKGIGFPKIPYEISDLDIVDRTYYNVDPMYYEAMNTIPEKILDVTADIVEIYKTHSAEPVSSNLVFTLADHINFAIDRCKKNITVPTPLQYDVQYLYELEYNVGIEALKIIQKELDVHLPKSEASNIALHFINAGTVSSNLNQHTYIDRVIDDITDIIAQYFRIYIDKSTFNYSRFVSHLHYLLKRSEKGTLIATDNKKMFESISNEYHDTYEAVLKIKNYLYEELGIELNQEEMLYLILHVNRLCVREDCNRKSVTPTQDE</sequence>
<protein>
    <submittedName>
        <fullName evidence="3">Beta-glucoside operon transcriptional antiterminator</fullName>
    </submittedName>
</protein>
<dbReference type="Proteomes" id="UP001230220">
    <property type="component" value="Unassembled WGS sequence"/>
</dbReference>
<dbReference type="RefSeq" id="WP_307406322.1">
    <property type="nucleotide sequence ID" value="NZ_JAUSUR010000001.1"/>
</dbReference>
<keyword evidence="1" id="KW-0677">Repeat</keyword>
<feature type="domain" description="PRD" evidence="2">
    <location>
        <begin position="61"/>
        <end position="166"/>
    </location>
</feature>